<dbReference type="AlphaFoldDB" id="A0A4R5VFE8"/>
<evidence type="ECO:0000313" key="5">
    <source>
        <dbReference type="Proteomes" id="UP000295301"/>
    </source>
</evidence>
<dbReference type="InterPro" id="IPR001647">
    <property type="entry name" value="HTH_TetR"/>
</dbReference>
<dbReference type="EMBL" id="SMUV01000051">
    <property type="protein sequence ID" value="TDK50986.1"/>
    <property type="molecule type" value="Genomic_DNA"/>
</dbReference>
<keyword evidence="1 2" id="KW-0238">DNA-binding</keyword>
<dbReference type="Gene3D" id="1.10.357.10">
    <property type="entry name" value="Tetracycline Repressor, domain 2"/>
    <property type="match status" value="1"/>
</dbReference>
<protein>
    <submittedName>
        <fullName evidence="4">TetR/AcrR family transcriptional regulator</fullName>
    </submittedName>
</protein>
<evidence type="ECO:0000256" key="1">
    <source>
        <dbReference type="ARBA" id="ARBA00023125"/>
    </source>
</evidence>
<organism evidence="4 5">
    <name type="scientific">Antarcticimicrobium luteum</name>
    <dbReference type="NCBI Taxonomy" id="2547397"/>
    <lineage>
        <taxon>Bacteria</taxon>
        <taxon>Pseudomonadati</taxon>
        <taxon>Pseudomonadota</taxon>
        <taxon>Alphaproteobacteria</taxon>
        <taxon>Rhodobacterales</taxon>
        <taxon>Paracoccaceae</taxon>
        <taxon>Antarcticimicrobium</taxon>
    </lineage>
</organism>
<dbReference type="PANTHER" id="PTHR30055:SF211">
    <property type="entry name" value="TRANSCRIPTIONAL REGULATOR, TETR FAMILY"/>
    <property type="match status" value="1"/>
</dbReference>
<gene>
    <name evidence="4" type="ORF">E1832_04655</name>
</gene>
<dbReference type="InterPro" id="IPR023772">
    <property type="entry name" value="DNA-bd_HTH_TetR-type_CS"/>
</dbReference>
<sequence>MNSQAELKTEGRVARRQKRNRRSLIDAARQIMSRKGIDAATMLEIAELADVGAGTVYNYFKSKEDLAIAVLEELMHELALQIEKVTDTFDDPAQVYAFGVRTVIDTATHDMRWRQLLYRSEVIANAIFQRMGPFAIRDLQNATHAGRFRVEDPALTWKMACHAIVGVALAVTTEEMPIDVVDETVVTLLCMTGVGRAEAADLANRDRPALPKR</sequence>
<dbReference type="SUPFAM" id="SSF46689">
    <property type="entry name" value="Homeodomain-like"/>
    <property type="match status" value="1"/>
</dbReference>
<feature type="DNA-binding region" description="H-T-H motif" evidence="2">
    <location>
        <begin position="41"/>
        <end position="60"/>
    </location>
</feature>
<dbReference type="PANTHER" id="PTHR30055">
    <property type="entry name" value="HTH-TYPE TRANSCRIPTIONAL REGULATOR RUTR"/>
    <property type="match status" value="1"/>
</dbReference>
<reference evidence="4 5" key="1">
    <citation type="submission" date="2019-03" db="EMBL/GenBank/DDBJ databases">
        <title>Ruegeria lutea sp. nov., a novel strain, isolated from marine sediment, the Masan Bay, South Korea.</title>
        <authorList>
            <person name="Kim J."/>
            <person name="Kim D.-Y."/>
            <person name="Lee S.-S."/>
        </authorList>
    </citation>
    <scope>NUCLEOTIDE SEQUENCE [LARGE SCALE GENOMIC DNA]</scope>
    <source>
        <strain evidence="4 5">318-1</strain>
    </source>
</reference>
<accession>A0A4R5VFE8</accession>
<evidence type="ECO:0000313" key="4">
    <source>
        <dbReference type="EMBL" id="TDK50986.1"/>
    </source>
</evidence>
<dbReference type="OrthoDB" id="7223515at2"/>
<dbReference type="InterPro" id="IPR009057">
    <property type="entry name" value="Homeodomain-like_sf"/>
</dbReference>
<dbReference type="Pfam" id="PF00440">
    <property type="entry name" value="TetR_N"/>
    <property type="match status" value="1"/>
</dbReference>
<comment type="caution">
    <text evidence="4">The sequence shown here is derived from an EMBL/GenBank/DDBJ whole genome shotgun (WGS) entry which is preliminary data.</text>
</comment>
<evidence type="ECO:0000259" key="3">
    <source>
        <dbReference type="PROSITE" id="PS50977"/>
    </source>
</evidence>
<name>A0A4R5VFE8_9RHOB</name>
<keyword evidence="5" id="KW-1185">Reference proteome</keyword>
<feature type="domain" description="HTH tetR-type" evidence="3">
    <location>
        <begin position="18"/>
        <end position="78"/>
    </location>
</feature>
<dbReference type="InterPro" id="IPR050109">
    <property type="entry name" value="HTH-type_TetR-like_transc_reg"/>
</dbReference>
<dbReference type="GO" id="GO:0000976">
    <property type="term" value="F:transcription cis-regulatory region binding"/>
    <property type="evidence" value="ECO:0007669"/>
    <property type="project" value="TreeGrafter"/>
</dbReference>
<dbReference type="Proteomes" id="UP000295301">
    <property type="component" value="Unassembled WGS sequence"/>
</dbReference>
<dbReference type="Pfam" id="PF21306">
    <property type="entry name" value="TetR_C_40"/>
    <property type="match status" value="1"/>
</dbReference>
<dbReference type="RefSeq" id="WP_133358571.1">
    <property type="nucleotide sequence ID" value="NZ_SMUV01000051.1"/>
</dbReference>
<dbReference type="PROSITE" id="PS50977">
    <property type="entry name" value="HTH_TETR_2"/>
    <property type="match status" value="1"/>
</dbReference>
<proteinExistence type="predicted"/>
<dbReference type="InterPro" id="IPR049513">
    <property type="entry name" value="TetR_C_40"/>
</dbReference>
<dbReference type="GO" id="GO:0003700">
    <property type="term" value="F:DNA-binding transcription factor activity"/>
    <property type="evidence" value="ECO:0007669"/>
    <property type="project" value="TreeGrafter"/>
</dbReference>
<dbReference type="PRINTS" id="PR00455">
    <property type="entry name" value="HTHTETR"/>
</dbReference>
<evidence type="ECO:0000256" key="2">
    <source>
        <dbReference type="PROSITE-ProRule" id="PRU00335"/>
    </source>
</evidence>
<dbReference type="PROSITE" id="PS01081">
    <property type="entry name" value="HTH_TETR_1"/>
    <property type="match status" value="1"/>
</dbReference>